<feature type="compositionally biased region" description="Low complexity" evidence="1">
    <location>
        <begin position="86"/>
        <end position="102"/>
    </location>
</feature>
<keyword evidence="3" id="KW-1185">Reference proteome</keyword>
<dbReference type="RefSeq" id="XP_060292988.1">
    <property type="nucleotide sequence ID" value="XM_060434894.1"/>
</dbReference>
<comment type="caution">
    <text evidence="2">The sequence shown here is derived from an EMBL/GenBank/DDBJ whole genome shotgun (WGS) entry which is preliminary data.</text>
</comment>
<accession>A0AA40DMZ6</accession>
<dbReference type="AlphaFoldDB" id="A0AA40DMZ6"/>
<proteinExistence type="predicted"/>
<name>A0AA40DMZ6_9PEZI</name>
<dbReference type="EMBL" id="JAUIRO010000006">
    <property type="protein sequence ID" value="KAK0709684.1"/>
    <property type="molecule type" value="Genomic_DNA"/>
</dbReference>
<dbReference type="GeneID" id="85318164"/>
<organism evidence="2 3">
    <name type="scientific">Lasiosphaeria miniovina</name>
    <dbReference type="NCBI Taxonomy" id="1954250"/>
    <lineage>
        <taxon>Eukaryota</taxon>
        <taxon>Fungi</taxon>
        <taxon>Dikarya</taxon>
        <taxon>Ascomycota</taxon>
        <taxon>Pezizomycotina</taxon>
        <taxon>Sordariomycetes</taxon>
        <taxon>Sordariomycetidae</taxon>
        <taxon>Sordariales</taxon>
        <taxon>Lasiosphaeriaceae</taxon>
        <taxon>Lasiosphaeria</taxon>
    </lineage>
</organism>
<evidence type="ECO:0000256" key="1">
    <source>
        <dbReference type="SAM" id="MobiDB-lite"/>
    </source>
</evidence>
<feature type="compositionally biased region" description="Acidic residues" evidence="1">
    <location>
        <begin position="142"/>
        <end position="151"/>
    </location>
</feature>
<sequence length="259" mass="26613">MAFSTNNSSDEKGGSGGDDNGNGTSPSLRPQQQQQQQQQQDKEQQPTVPTKGASAHGAEFSSEKPLAQQQAGASQQTGGVGVGPDTTSNTTSSGGNATMGGSISAPKGPGWQALKGDEDEAVVGGGGVVAEQRVAAAASAGPDEDDEDDDTTSNKKKGRGSSDAVAVQHERGTSHHLMMPYTDAVSPASAGGAPARPASLDVGSATPEVFKVYKRRWFGLVQLTLLNIIASWDITTAGLTLKHASRYVAADRLASPRRL</sequence>
<dbReference type="Proteomes" id="UP001172101">
    <property type="component" value="Unassembled WGS sequence"/>
</dbReference>
<protein>
    <submittedName>
        <fullName evidence="2">Uncharacterized protein</fullName>
    </submittedName>
</protein>
<gene>
    <name evidence="2" type="ORF">B0T26DRAFT_417741</name>
</gene>
<evidence type="ECO:0000313" key="2">
    <source>
        <dbReference type="EMBL" id="KAK0709684.1"/>
    </source>
</evidence>
<feature type="region of interest" description="Disordered" evidence="1">
    <location>
        <begin position="134"/>
        <end position="176"/>
    </location>
</feature>
<feature type="compositionally biased region" description="Low complexity" evidence="1">
    <location>
        <begin position="67"/>
        <end position="77"/>
    </location>
</feature>
<reference evidence="2" key="1">
    <citation type="submission" date="2023-06" db="EMBL/GenBank/DDBJ databases">
        <title>Genome-scale phylogeny and comparative genomics of the fungal order Sordariales.</title>
        <authorList>
            <consortium name="Lawrence Berkeley National Laboratory"/>
            <person name="Hensen N."/>
            <person name="Bonometti L."/>
            <person name="Westerberg I."/>
            <person name="Brannstrom I.O."/>
            <person name="Guillou S."/>
            <person name="Cros-Aarteil S."/>
            <person name="Calhoun S."/>
            <person name="Haridas S."/>
            <person name="Kuo A."/>
            <person name="Mondo S."/>
            <person name="Pangilinan J."/>
            <person name="Riley R."/>
            <person name="LaButti K."/>
            <person name="Andreopoulos B."/>
            <person name="Lipzen A."/>
            <person name="Chen C."/>
            <person name="Yanf M."/>
            <person name="Daum C."/>
            <person name="Ng V."/>
            <person name="Clum A."/>
            <person name="Steindorff A."/>
            <person name="Ohm R."/>
            <person name="Martin F."/>
            <person name="Silar P."/>
            <person name="Natvig D."/>
            <person name="Lalanne C."/>
            <person name="Gautier V."/>
            <person name="Ament-velasquez S.L."/>
            <person name="Kruys A."/>
            <person name="Hutchinson M.I."/>
            <person name="Powell A.J."/>
            <person name="Barry K."/>
            <person name="Miller A.N."/>
            <person name="Grigoriev I.V."/>
            <person name="Debuchy R."/>
            <person name="Gladieux P."/>
            <person name="Thoren M.H."/>
            <person name="Johannesson H."/>
        </authorList>
    </citation>
    <scope>NUCLEOTIDE SEQUENCE</scope>
    <source>
        <strain evidence="2">SMH2392-1A</strain>
    </source>
</reference>
<evidence type="ECO:0000313" key="3">
    <source>
        <dbReference type="Proteomes" id="UP001172101"/>
    </source>
</evidence>
<feature type="region of interest" description="Disordered" evidence="1">
    <location>
        <begin position="1"/>
        <end position="115"/>
    </location>
</feature>